<proteinExistence type="predicted"/>
<dbReference type="CDD" id="cd03424">
    <property type="entry name" value="NUDIX_ADPRase_Nudt5_UGPPase_Nudt14"/>
    <property type="match status" value="1"/>
</dbReference>
<evidence type="ECO:0000313" key="5">
    <source>
        <dbReference type="Proteomes" id="UP000178249"/>
    </source>
</evidence>
<organism evidence="4 5">
    <name type="scientific">Candidatus Kaiserbacteria bacterium RIFCSPHIGHO2_01_FULL_48_10</name>
    <dbReference type="NCBI Taxonomy" id="1798476"/>
    <lineage>
        <taxon>Bacteria</taxon>
        <taxon>Candidatus Kaiseribacteriota</taxon>
    </lineage>
</organism>
<evidence type="ECO:0000256" key="1">
    <source>
        <dbReference type="ARBA" id="ARBA00001946"/>
    </source>
</evidence>
<dbReference type="InterPro" id="IPR020476">
    <property type="entry name" value="Nudix_hydrolase"/>
</dbReference>
<comment type="caution">
    <text evidence="4">The sequence shown here is derived from an EMBL/GenBank/DDBJ whole genome shotgun (WGS) entry which is preliminary data.</text>
</comment>
<accession>A0A1F6C5E2</accession>
<dbReference type="PANTHER" id="PTHR43046">
    <property type="entry name" value="GDP-MANNOSE MANNOSYL HYDROLASE"/>
    <property type="match status" value="1"/>
</dbReference>
<dbReference type="PROSITE" id="PS51462">
    <property type="entry name" value="NUDIX"/>
    <property type="match status" value="1"/>
</dbReference>
<dbReference type="AlphaFoldDB" id="A0A1F6C5E2"/>
<feature type="domain" description="Nudix hydrolase" evidence="3">
    <location>
        <begin position="46"/>
        <end position="172"/>
    </location>
</feature>
<dbReference type="InterPro" id="IPR000086">
    <property type="entry name" value="NUDIX_hydrolase_dom"/>
</dbReference>
<dbReference type="Proteomes" id="UP000178249">
    <property type="component" value="Unassembled WGS sequence"/>
</dbReference>
<reference evidence="4 5" key="1">
    <citation type="journal article" date="2016" name="Nat. Commun.">
        <title>Thousands of microbial genomes shed light on interconnected biogeochemical processes in an aquifer system.</title>
        <authorList>
            <person name="Anantharaman K."/>
            <person name="Brown C.T."/>
            <person name="Hug L.A."/>
            <person name="Sharon I."/>
            <person name="Castelle C.J."/>
            <person name="Probst A.J."/>
            <person name="Thomas B.C."/>
            <person name="Singh A."/>
            <person name="Wilkins M.J."/>
            <person name="Karaoz U."/>
            <person name="Brodie E.L."/>
            <person name="Williams K.H."/>
            <person name="Hubbard S.S."/>
            <person name="Banfield J.F."/>
        </authorList>
    </citation>
    <scope>NUCLEOTIDE SEQUENCE [LARGE SCALE GENOMIC DNA]</scope>
</reference>
<dbReference type="PRINTS" id="PR00502">
    <property type="entry name" value="NUDIXFAMILY"/>
</dbReference>
<dbReference type="GO" id="GO:0016787">
    <property type="term" value="F:hydrolase activity"/>
    <property type="evidence" value="ECO:0007669"/>
    <property type="project" value="UniProtKB-KW"/>
</dbReference>
<dbReference type="InterPro" id="IPR015797">
    <property type="entry name" value="NUDIX_hydrolase-like_dom_sf"/>
</dbReference>
<comment type="cofactor">
    <cofactor evidence="1">
        <name>Mg(2+)</name>
        <dbReference type="ChEBI" id="CHEBI:18420"/>
    </cofactor>
</comment>
<gene>
    <name evidence="4" type="ORF">A2841_01770</name>
</gene>
<dbReference type="Pfam" id="PF00293">
    <property type="entry name" value="NUDIX"/>
    <property type="match status" value="1"/>
</dbReference>
<dbReference type="EMBL" id="MFKP01000010">
    <property type="protein sequence ID" value="OGG44386.1"/>
    <property type="molecule type" value="Genomic_DNA"/>
</dbReference>
<sequence length="198" mass="22466">MKSDRSYRKPNLPEGAKLVFEGNIFDVYQWEQKLYDGSTATFEKLSRPDTVCVFPVLEDGSILLIEDSQPHRETILTTPSGRVEEGETPEQSAARELLEETGYQAERLEPLFSFAPEDKIDWMFYAFVGKQCRKVAEPTPDAGEKIARKPVSFDELIALAAEKILRSGRGHEFAHLALSAKMDAQKMEELKKKFFSTL</sequence>
<evidence type="ECO:0000256" key="2">
    <source>
        <dbReference type="ARBA" id="ARBA00022801"/>
    </source>
</evidence>
<evidence type="ECO:0000259" key="3">
    <source>
        <dbReference type="PROSITE" id="PS51462"/>
    </source>
</evidence>
<dbReference type="Gene3D" id="3.90.79.10">
    <property type="entry name" value="Nucleoside Triphosphate Pyrophosphohydrolase"/>
    <property type="match status" value="1"/>
</dbReference>
<dbReference type="PANTHER" id="PTHR43046:SF2">
    <property type="entry name" value="8-OXO-DGTP DIPHOSPHATASE-RELATED"/>
    <property type="match status" value="1"/>
</dbReference>
<name>A0A1F6C5E2_9BACT</name>
<protein>
    <recommendedName>
        <fullName evidence="3">Nudix hydrolase domain-containing protein</fullName>
    </recommendedName>
</protein>
<dbReference type="SUPFAM" id="SSF55811">
    <property type="entry name" value="Nudix"/>
    <property type="match status" value="1"/>
</dbReference>
<evidence type="ECO:0000313" key="4">
    <source>
        <dbReference type="EMBL" id="OGG44386.1"/>
    </source>
</evidence>
<keyword evidence="2" id="KW-0378">Hydrolase</keyword>